<dbReference type="EMBL" id="GIFC01009283">
    <property type="protein sequence ID" value="MXU91366.1"/>
    <property type="molecule type" value="Transcribed_RNA"/>
</dbReference>
<keyword evidence="1" id="KW-0732">Signal</keyword>
<accession>A0A6B0UP18</accession>
<evidence type="ECO:0000256" key="1">
    <source>
        <dbReference type="SAM" id="SignalP"/>
    </source>
</evidence>
<name>A0A6B0UP18_IXORI</name>
<protein>
    <submittedName>
        <fullName evidence="2">Putative secreted protein</fullName>
    </submittedName>
</protein>
<organism evidence="2">
    <name type="scientific">Ixodes ricinus</name>
    <name type="common">Common tick</name>
    <name type="synonym">Acarus ricinus</name>
    <dbReference type="NCBI Taxonomy" id="34613"/>
    <lineage>
        <taxon>Eukaryota</taxon>
        <taxon>Metazoa</taxon>
        <taxon>Ecdysozoa</taxon>
        <taxon>Arthropoda</taxon>
        <taxon>Chelicerata</taxon>
        <taxon>Arachnida</taxon>
        <taxon>Acari</taxon>
        <taxon>Parasitiformes</taxon>
        <taxon>Ixodida</taxon>
        <taxon>Ixodoidea</taxon>
        <taxon>Ixodidae</taxon>
        <taxon>Ixodinae</taxon>
        <taxon>Ixodes</taxon>
    </lineage>
</organism>
<feature type="chain" id="PRO_5025610465" evidence="1">
    <location>
        <begin position="24"/>
        <end position="122"/>
    </location>
</feature>
<proteinExistence type="predicted"/>
<evidence type="ECO:0000313" key="2">
    <source>
        <dbReference type="EMBL" id="MXU91366.1"/>
    </source>
</evidence>
<dbReference type="AlphaFoldDB" id="A0A6B0UP18"/>
<sequence length="122" mass="13570">MFLSPLTNWPPFLWFFVCRLLLARFCRLCGPRAGERQLRAPPRFGGCGALFFPFGRSTAGSGRVGCWRITTSQVCSEVVHPPSLAHCGRDGAAPPGRRVWDFPSWSPLVVLRSLVFLMLPPP</sequence>
<reference evidence="2" key="1">
    <citation type="submission" date="2019-12" db="EMBL/GenBank/DDBJ databases">
        <title>An insight into the sialome of adult female Ixodes ricinus ticks feeding for 6 days.</title>
        <authorList>
            <person name="Perner J."/>
            <person name="Ribeiro J.M.C."/>
        </authorList>
    </citation>
    <scope>NUCLEOTIDE SEQUENCE</scope>
    <source>
        <strain evidence="2">Semi-engorged</strain>
        <tissue evidence="2">Salivary glands</tissue>
    </source>
</reference>
<feature type="signal peptide" evidence="1">
    <location>
        <begin position="1"/>
        <end position="23"/>
    </location>
</feature>